<evidence type="ECO:0000313" key="2">
    <source>
        <dbReference type="Proteomes" id="UP000284822"/>
    </source>
</evidence>
<sequence length="216" mass="25293">MFGKLKSIKGNEIILEVDDLDTYKIDRYANHQKPTVEVNIADNREISPDQRKKIYAIIGDIANYTGYSIPKEMPAVMKWQYLIDTGAEMFSLADCSMTQANNYLKWLIDFCFDNDIPFKTRTWDLLPNDYAMVVRCCHHRKCIICGRHADIDHTFGLVGMGRNRRWVDNSSSYFLPLCREHHIERHTLGVYGFLDKYHIKPVKLNAQTRKDLRIEK</sequence>
<gene>
    <name evidence="1" type="ORF">DS832_07120</name>
</gene>
<accession>A0A417Z680</accession>
<protein>
    <recommendedName>
        <fullName evidence="3">DUF968 domain-containing protein</fullName>
    </recommendedName>
</protein>
<dbReference type="Proteomes" id="UP000284822">
    <property type="component" value="Unassembled WGS sequence"/>
</dbReference>
<dbReference type="Pfam" id="PF16784">
    <property type="entry name" value="HNHc_6"/>
    <property type="match status" value="1"/>
</dbReference>
<evidence type="ECO:0000313" key="1">
    <source>
        <dbReference type="EMBL" id="RHW46113.1"/>
    </source>
</evidence>
<comment type="caution">
    <text evidence="1">The sequence shown here is derived from an EMBL/GenBank/DDBJ whole genome shotgun (WGS) entry which is preliminary data.</text>
</comment>
<dbReference type="EMBL" id="QOCS01000014">
    <property type="protein sequence ID" value="RHW46113.1"/>
    <property type="molecule type" value="Genomic_DNA"/>
</dbReference>
<reference evidence="1 2" key="1">
    <citation type="submission" date="2018-07" db="EMBL/GenBank/DDBJ databases">
        <title>Genome sequences of six Lactobacillus spp. isolated from bumble bee guts.</title>
        <authorList>
            <person name="Motta E.V.S."/>
            <person name="Moran N.A."/>
        </authorList>
    </citation>
    <scope>NUCLEOTIDE SEQUENCE [LARGE SCALE GENOMIC DNA]</scope>
    <source>
        <strain evidence="1 2">LV-8.1</strain>
    </source>
</reference>
<dbReference type="AlphaFoldDB" id="A0A417Z680"/>
<dbReference type="InterPro" id="IPR041242">
    <property type="entry name" value="HNHc_6"/>
</dbReference>
<dbReference type="RefSeq" id="WP_118910960.1">
    <property type="nucleotide sequence ID" value="NZ_QOCS01000014.1"/>
</dbReference>
<name>A0A417Z680_9LACO</name>
<proteinExistence type="predicted"/>
<evidence type="ECO:0008006" key="3">
    <source>
        <dbReference type="Google" id="ProtNLM"/>
    </source>
</evidence>
<organism evidence="1 2">
    <name type="scientific">Bombilactobacillus bombi</name>
    <dbReference type="NCBI Taxonomy" id="1303590"/>
    <lineage>
        <taxon>Bacteria</taxon>
        <taxon>Bacillati</taxon>
        <taxon>Bacillota</taxon>
        <taxon>Bacilli</taxon>
        <taxon>Lactobacillales</taxon>
        <taxon>Lactobacillaceae</taxon>
        <taxon>Bombilactobacillus</taxon>
    </lineage>
</organism>